<keyword evidence="2" id="KW-0677">Repeat</keyword>
<sequence>MDGKDLIAVISSRQIKSRLHWIRWSSSNHVFLRTSFSKYDVVASDSSKPLEFSIALSSLTPMETDLQKKANEAFVDDNFDLALDLYTQALDLEPRNADLFADRAQTNLKLEKFTEAVVDANKAMELDPSISKAYLRKGIACIKLEEYQTAKTALQEGLVLAPGDSRFTYLIQECDYCIAEETKDSSMEKTQNASQSSSSLSSNLTTEVANGAQSTPGSQNETREVTKKAKYRHDYYNTPAEVVFTIFAKGIPASNVSVEFGEQMLSVTIDIPGEEQYHFQPRLFGKIIPGKCRCEVLPSKVEIRLFKAEAVTWTSLEYSDKKTVAQKINVLPASKSERPPYPYSRSKIDWDKLEAQVKKEEKEEKLDDDAALNKFFQDVYKDSDDDIQRAMSKSFVESNGTVLSTNWREVGSKKVEATPPDGMVMKKWEY</sequence>
<evidence type="ECO:0000256" key="5">
    <source>
        <dbReference type="ARBA" id="ARBA00075471"/>
    </source>
</evidence>
<keyword evidence="3 6" id="KW-0802">TPR repeat</keyword>
<dbReference type="Gene3D" id="1.25.40.10">
    <property type="entry name" value="Tetratricopeptide repeat domain"/>
    <property type="match status" value="1"/>
</dbReference>
<evidence type="ECO:0000313" key="11">
    <source>
        <dbReference type="Proteomes" id="UP001327560"/>
    </source>
</evidence>
<dbReference type="EMBL" id="CP136894">
    <property type="protein sequence ID" value="WOL08314.1"/>
    <property type="molecule type" value="Genomic_DNA"/>
</dbReference>
<evidence type="ECO:0000256" key="2">
    <source>
        <dbReference type="ARBA" id="ARBA00022737"/>
    </source>
</evidence>
<feature type="compositionally biased region" description="Low complexity" evidence="7">
    <location>
        <begin position="191"/>
        <end position="204"/>
    </location>
</feature>
<evidence type="ECO:0000256" key="6">
    <source>
        <dbReference type="PROSITE-ProRule" id="PRU00339"/>
    </source>
</evidence>
<feature type="domain" description="CS" evidence="9">
    <location>
        <begin position="228"/>
        <end position="317"/>
    </location>
</feature>
<dbReference type="Pfam" id="PF05002">
    <property type="entry name" value="SGS"/>
    <property type="match status" value="1"/>
</dbReference>
<evidence type="ECO:0000256" key="1">
    <source>
        <dbReference type="ARBA" id="ARBA00008509"/>
    </source>
</evidence>
<evidence type="ECO:0000259" key="8">
    <source>
        <dbReference type="PROSITE" id="PS51048"/>
    </source>
</evidence>
<feature type="repeat" description="TPR" evidence="6">
    <location>
        <begin position="97"/>
        <end position="130"/>
    </location>
</feature>
<dbReference type="PROSITE" id="PS51203">
    <property type="entry name" value="CS"/>
    <property type="match status" value="1"/>
</dbReference>
<dbReference type="InterPro" id="IPR007699">
    <property type="entry name" value="SGS_dom"/>
</dbReference>
<dbReference type="Pfam" id="PF04969">
    <property type="entry name" value="CS"/>
    <property type="match status" value="1"/>
</dbReference>
<dbReference type="GO" id="GO:0051087">
    <property type="term" value="F:protein-folding chaperone binding"/>
    <property type="evidence" value="ECO:0007669"/>
    <property type="project" value="InterPro"/>
</dbReference>
<dbReference type="FunFam" id="1.25.40.10:FF:000778">
    <property type="entry name" value="Protein SGT1 homolog"/>
    <property type="match status" value="1"/>
</dbReference>
<dbReference type="PANTHER" id="PTHR45862">
    <property type="entry name" value="PROTEIN SGT1 HOMOLOG"/>
    <property type="match status" value="1"/>
</dbReference>
<comment type="similarity">
    <text evidence="1">Belongs to the SGT1 family.</text>
</comment>
<evidence type="ECO:0000256" key="4">
    <source>
        <dbReference type="ARBA" id="ARBA00069423"/>
    </source>
</evidence>
<dbReference type="SUPFAM" id="SSF48452">
    <property type="entry name" value="TPR-like"/>
    <property type="match status" value="1"/>
</dbReference>
<keyword evidence="11" id="KW-1185">Reference proteome</keyword>
<dbReference type="PROSITE" id="PS51048">
    <property type="entry name" value="SGS"/>
    <property type="match status" value="1"/>
</dbReference>
<dbReference type="SUPFAM" id="SSF49764">
    <property type="entry name" value="HSP20-like chaperones"/>
    <property type="match status" value="1"/>
</dbReference>
<dbReference type="InterPro" id="IPR008978">
    <property type="entry name" value="HSP20-like_chaperone"/>
</dbReference>
<dbReference type="InterPro" id="IPR044563">
    <property type="entry name" value="Sgt1-like"/>
</dbReference>
<dbReference type="SMART" id="SM00028">
    <property type="entry name" value="TPR"/>
    <property type="match status" value="3"/>
</dbReference>
<evidence type="ECO:0000256" key="3">
    <source>
        <dbReference type="ARBA" id="ARBA00022803"/>
    </source>
</evidence>
<evidence type="ECO:0000256" key="7">
    <source>
        <dbReference type="SAM" id="MobiDB-lite"/>
    </source>
</evidence>
<accession>A0AAQ3KH32</accession>
<name>A0AAQ3KH32_9LILI</name>
<dbReference type="InterPro" id="IPR019734">
    <property type="entry name" value="TPR_rpt"/>
</dbReference>
<dbReference type="Gene3D" id="2.60.40.790">
    <property type="match status" value="1"/>
</dbReference>
<feature type="compositionally biased region" description="Polar residues" evidence="7">
    <location>
        <begin position="205"/>
        <end position="220"/>
    </location>
</feature>
<dbReference type="CDD" id="cd06466">
    <property type="entry name" value="p23_CS_SGT1_like"/>
    <property type="match status" value="1"/>
</dbReference>
<gene>
    <name evidence="10" type="ORF">Cni_G17067</name>
</gene>
<dbReference type="AlphaFoldDB" id="A0AAQ3KH32"/>
<dbReference type="InterPro" id="IPR011990">
    <property type="entry name" value="TPR-like_helical_dom_sf"/>
</dbReference>
<evidence type="ECO:0000259" key="9">
    <source>
        <dbReference type="PROSITE" id="PS51203"/>
    </source>
</evidence>
<dbReference type="Proteomes" id="UP001327560">
    <property type="component" value="Chromosome 5"/>
</dbReference>
<feature type="region of interest" description="Disordered" evidence="7">
    <location>
        <begin position="187"/>
        <end position="226"/>
    </location>
</feature>
<proteinExistence type="inferred from homology"/>
<dbReference type="InterPro" id="IPR007052">
    <property type="entry name" value="CS_dom"/>
</dbReference>
<evidence type="ECO:0000313" key="10">
    <source>
        <dbReference type="EMBL" id="WOL08314.1"/>
    </source>
</evidence>
<organism evidence="10 11">
    <name type="scientific">Canna indica</name>
    <name type="common">Indian-shot</name>
    <dbReference type="NCBI Taxonomy" id="4628"/>
    <lineage>
        <taxon>Eukaryota</taxon>
        <taxon>Viridiplantae</taxon>
        <taxon>Streptophyta</taxon>
        <taxon>Embryophyta</taxon>
        <taxon>Tracheophyta</taxon>
        <taxon>Spermatophyta</taxon>
        <taxon>Magnoliopsida</taxon>
        <taxon>Liliopsida</taxon>
        <taxon>Zingiberales</taxon>
        <taxon>Cannaceae</taxon>
        <taxon>Canna</taxon>
    </lineage>
</organism>
<dbReference type="PROSITE" id="PS50005">
    <property type="entry name" value="TPR"/>
    <property type="match status" value="1"/>
</dbReference>
<reference evidence="10 11" key="1">
    <citation type="submission" date="2023-10" db="EMBL/GenBank/DDBJ databases">
        <title>Chromosome-scale genome assembly provides insights into flower coloration mechanisms of Canna indica.</title>
        <authorList>
            <person name="Li C."/>
        </authorList>
    </citation>
    <scope>NUCLEOTIDE SEQUENCE [LARGE SCALE GENOMIC DNA]</scope>
    <source>
        <tissue evidence="10">Flower</tissue>
    </source>
</reference>
<dbReference type="FunFam" id="2.60.40.790:FF:000041">
    <property type="entry name" value="Protein SGT1 homolog A"/>
    <property type="match status" value="1"/>
</dbReference>
<feature type="domain" description="SGS" evidence="8">
    <location>
        <begin position="340"/>
        <end position="430"/>
    </location>
</feature>
<protein>
    <recommendedName>
        <fullName evidence="4">Protein SGT1 homolog</fullName>
    </recommendedName>
    <alternativeName>
        <fullName evidence="5">Suppressor of G2 allele of SKP1 homolog</fullName>
    </alternativeName>
</protein>